<dbReference type="Pfam" id="PF00397">
    <property type="entry name" value="WW"/>
    <property type="match status" value="1"/>
</dbReference>
<organism evidence="6">
    <name type="scientific">Ostreococcus tauri</name>
    <name type="common">Marine green alga</name>
    <dbReference type="NCBI Taxonomy" id="70448"/>
    <lineage>
        <taxon>Eukaryota</taxon>
        <taxon>Viridiplantae</taxon>
        <taxon>Chlorophyta</taxon>
        <taxon>Mamiellophyceae</taxon>
        <taxon>Mamiellales</taxon>
        <taxon>Bathycoccaceae</taxon>
        <taxon>Ostreococcus</taxon>
    </lineage>
</organism>
<dbReference type="SMART" id="SM00456">
    <property type="entry name" value="WW"/>
    <property type="match status" value="1"/>
</dbReference>
<dbReference type="PANTHER" id="PTHR32429">
    <property type="match status" value="1"/>
</dbReference>
<dbReference type="Gene3D" id="1.10.8.1070">
    <property type="match status" value="1"/>
</dbReference>
<evidence type="ECO:0000259" key="4">
    <source>
        <dbReference type="PROSITE" id="PS50020"/>
    </source>
</evidence>
<dbReference type="Gene3D" id="3.40.250.10">
    <property type="entry name" value="Rhodanese-like domain"/>
    <property type="match status" value="1"/>
</dbReference>
<comment type="subcellular location">
    <subcellularLocation>
        <location evidence="1">Plastid</location>
        <location evidence="1">Chloroplast stroma</location>
    </subcellularLocation>
</comment>
<name>A0A1Y5IAU3_OSTTA</name>
<protein>
    <submittedName>
        <fullName evidence="6">26S proteasome regulatory complex, ATPase RPT4</fullName>
    </submittedName>
</protein>
<evidence type="ECO:0000256" key="1">
    <source>
        <dbReference type="ARBA" id="ARBA00004470"/>
    </source>
</evidence>
<reference evidence="6" key="1">
    <citation type="submission" date="2017-04" db="EMBL/GenBank/DDBJ databases">
        <title>Population genomics of picophytoplankton unveils novel chromosome hypervariability.</title>
        <authorList>
            <consortium name="DOE Joint Genome Institute"/>
            <person name="Blanc-Mathieu R."/>
            <person name="Krasovec M."/>
            <person name="Hebrard M."/>
            <person name="Yau S."/>
            <person name="Desgranges E."/>
            <person name="Martin J."/>
            <person name="Schackwitz W."/>
            <person name="Kuo A."/>
            <person name="Salin G."/>
            <person name="Donnadieu C."/>
            <person name="Desdevises Y."/>
            <person name="Sanchez-Ferandin S."/>
            <person name="Moreau H."/>
            <person name="Rivals E."/>
            <person name="Grigoriev I.V."/>
            <person name="Grimsley N."/>
            <person name="Eyre-Walker A."/>
            <person name="Piganeau G."/>
        </authorList>
    </citation>
    <scope>NUCLEOTIDE SEQUENCE [LARGE SCALE GENOMIC DNA]</scope>
    <source>
        <strain evidence="6">RCC 1115</strain>
    </source>
</reference>
<dbReference type="Gene3D" id="2.20.70.10">
    <property type="match status" value="1"/>
</dbReference>
<dbReference type="GO" id="GO:0005524">
    <property type="term" value="F:ATP binding"/>
    <property type="evidence" value="ECO:0007669"/>
    <property type="project" value="UniProtKB-KW"/>
</dbReference>
<evidence type="ECO:0000256" key="2">
    <source>
        <dbReference type="ARBA" id="ARBA00022741"/>
    </source>
</evidence>
<dbReference type="eggNOG" id="KOG0651">
    <property type="taxonomic scope" value="Eukaryota"/>
</dbReference>
<dbReference type="EMBL" id="KZ155782">
    <property type="protein sequence ID" value="OUS46708.1"/>
    <property type="molecule type" value="Genomic_DNA"/>
</dbReference>
<feature type="domain" description="WW" evidence="4">
    <location>
        <begin position="352"/>
        <end position="385"/>
    </location>
</feature>
<keyword evidence="3" id="KW-0067">ATP-binding</keyword>
<feature type="domain" description="Rhodanese" evidence="5">
    <location>
        <begin position="269"/>
        <end position="300"/>
    </location>
</feature>
<accession>A0A1Y5IAU3</accession>
<proteinExistence type="predicted"/>
<gene>
    <name evidence="6" type="ORF">BE221DRAFT_73880</name>
</gene>
<dbReference type="SUPFAM" id="SSF52821">
    <property type="entry name" value="Rhodanese/Cell cycle control phosphatase"/>
    <property type="match status" value="1"/>
</dbReference>
<evidence type="ECO:0000313" key="6">
    <source>
        <dbReference type="EMBL" id="OUS46708.1"/>
    </source>
</evidence>
<dbReference type="Proteomes" id="UP000195557">
    <property type="component" value="Unassembled WGS sequence"/>
</dbReference>
<evidence type="ECO:0000256" key="3">
    <source>
        <dbReference type="ARBA" id="ARBA00022840"/>
    </source>
</evidence>
<dbReference type="CDD" id="cd00201">
    <property type="entry name" value="WW"/>
    <property type="match status" value="1"/>
</dbReference>
<dbReference type="InterPro" id="IPR048571">
    <property type="entry name" value="RuBisCO_activase_AAA_helical"/>
</dbReference>
<sequence>MNLCDHPELVSVGEDRGDDGRNMVTARVPIIVTANDLSTVYAPLLRDGRMDKWYWSPTRDDICDIVHALFKDEEKWTYEATARLVDEFPGQPLDFFGAARAKVYDDAIHHWMCVDARERCSLLMRKMSVGGDTDLFGNSGADSSLWRYHTPNEVVRGASITPESVFTAAKELARQQDFMMATKLSTEYLRWQKNPEDLTDEEREAMEAKDSWRKAMKKQEEKRRARAAEMRTNIVGSVNMPLVNDASVVLLGGTQAETDGLDDPERCGAMDALIDRGYRNIAVVYGGYDGWVKEYTPGGKKRLKEWTLDSVTSASGTSCVGAELPVVGSLAEERRAAQIAKIRAFEQRLAQRNSNSEWKAAFDRFERLYFYNAETQQTQWADPSAYDVTNKNWLLTSSQDGEDAPVASDISVEEAVERLLSESSMVIDVRNQFLFRTEAVDKCVNIPVRRAEGSKLSPTYVIVGKDAFIEALEASGVAKDRSVVFVGGEDVDEQAEIAARYAAAAGFQDVAIVRDTVAQWLKRFTASGKPKRVLAAGAYKSDLLTKGAFNPFAGES</sequence>
<dbReference type="SUPFAM" id="SSF51045">
    <property type="entry name" value="WW domain"/>
    <property type="match status" value="1"/>
</dbReference>
<dbReference type="PROSITE" id="PS50020">
    <property type="entry name" value="WW_DOMAIN_2"/>
    <property type="match status" value="1"/>
</dbReference>
<dbReference type="PROSITE" id="PS50206">
    <property type="entry name" value="RHODANESE_3"/>
    <property type="match status" value="2"/>
</dbReference>
<dbReference type="InterPro" id="IPR036873">
    <property type="entry name" value="Rhodanese-like_dom_sf"/>
</dbReference>
<dbReference type="Pfam" id="PF21228">
    <property type="entry name" value="RuBisCO_activase_AAA_helical"/>
    <property type="match status" value="1"/>
</dbReference>
<feature type="domain" description="Rhodanese" evidence="5">
    <location>
        <begin position="420"/>
        <end position="529"/>
    </location>
</feature>
<keyword evidence="2" id="KW-0547">Nucleotide-binding</keyword>
<dbReference type="GO" id="GO:0000502">
    <property type="term" value="C:proteasome complex"/>
    <property type="evidence" value="ECO:0007669"/>
    <property type="project" value="UniProtKB-KW"/>
</dbReference>
<dbReference type="InterPro" id="IPR001763">
    <property type="entry name" value="Rhodanese-like_dom"/>
</dbReference>
<evidence type="ECO:0000259" key="5">
    <source>
        <dbReference type="PROSITE" id="PS50206"/>
    </source>
</evidence>
<dbReference type="GO" id="GO:0009570">
    <property type="term" value="C:chloroplast stroma"/>
    <property type="evidence" value="ECO:0007669"/>
    <property type="project" value="UniProtKB-SubCell"/>
</dbReference>
<dbReference type="PANTHER" id="PTHR32429:SF11">
    <property type="entry name" value="RIBULOSE BISPHOSPHATE CARBOXYLASE_OXYGENASE ACTIVASE, CHLOROPLASTIC"/>
    <property type="match status" value="1"/>
</dbReference>
<keyword evidence="6" id="KW-0647">Proteasome</keyword>
<dbReference type="InterPro" id="IPR001202">
    <property type="entry name" value="WW_dom"/>
</dbReference>
<dbReference type="InterPro" id="IPR036020">
    <property type="entry name" value="WW_dom_sf"/>
</dbReference>
<dbReference type="SMART" id="SM00450">
    <property type="entry name" value="RHOD"/>
    <property type="match status" value="1"/>
</dbReference>
<dbReference type="InterPro" id="IPR044960">
    <property type="entry name" value="RCA-like"/>
</dbReference>
<dbReference type="PROSITE" id="PS01159">
    <property type="entry name" value="WW_DOMAIN_1"/>
    <property type="match status" value="1"/>
</dbReference>
<dbReference type="AlphaFoldDB" id="A0A1Y5IAU3"/>